<feature type="transmembrane region" description="Helical" evidence="7">
    <location>
        <begin position="226"/>
        <end position="248"/>
    </location>
</feature>
<dbReference type="EMBL" id="JAAQQR010000003">
    <property type="protein sequence ID" value="NID04892.1"/>
    <property type="molecule type" value="Genomic_DNA"/>
</dbReference>
<proteinExistence type="predicted"/>
<evidence type="ECO:0000259" key="8">
    <source>
        <dbReference type="SMART" id="SM00563"/>
    </source>
</evidence>
<feature type="transmembrane region" description="Helical" evidence="7">
    <location>
        <begin position="400"/>
        <end position="420"/>
    </location>
</feature>
<name>A0ABX0Q5B8_9GAMM</name>
<comment type="caution">
    <text evidence="9">The sequence shown here is derived from an EMBL/GenBank/DDBJ whole genome shotgun (WGS) entry which is preliminary data.</text>
</comment>
<evidence type="ECO:0000256" key="7">
    <source>
        <dbReference type="SAM" id="Phobius"/>
    </source>
</evidence>
<evidence type="ECO:0000256" key="3">
    <source>
        <dbReference type="ARBA" id="ARBA00022475"/>
    </source>
</evidence>
<dbReference type="Pfam" id="PF07690">
    <property type="entry name" value="MFS_1"/>
    <property type="match status" value="1"/>
</dbReference>
<feature type="transmembrane region" description="Helical" evidence="7">
    <location>
        <begin position="54"/>
        <end position="73"/>
    </location>
</feature>
<comment type="subcellular location">
    <subcellularLocation>
        <location evidence="1">Cell membrane</location>
        <topology evidence="1">Multi-pass membrane protein</topology>
    </subcellularLocation>
</comment>
<feature type="transmembrane region" description="Helical" evidence="7">
    <location>
        <begin position="331"/>
        <end position="357"/>
    </location>
</feature>
<evidence type="ECO:0000313" key="9">
    <source>
        <dbReference type="EMBL" id="NID04892.1"/>
    </source>
</evidence>
<evidence type="ECO:0000256" key="4">
    <source>
        <dbReference type="ARBA" id="ARBA00022692"/>
    </source>
</evidence>
<keyword evidence="6 7" id="KW-0472">Membrane</keyword>
<gene>
    <name evidence="9" type="ORF">HBF26_08335</name>
</gene>
<feature type="transmembrane region" description="Helical" evidence="7">
    <location>
        <begin position="291"/>
        <end position="311"/>
    </location>
</feature>
<dbReference type="CDD" id="cd07989">
    <property type="entry name" value="LPLAT_AGPAT-like"/>
    <property type="match status" value="1"/>
</dbReference>
<dbReference type="RefSeq" id="WP_167124955.1">
    <property type="nucleotide sequence ID" value="NZ_JAAQQR010000003.1"/>
</dbReference>
<protein>
    <submittedName>
        <fullName evidence="9">MFS transporter</fullName>
    </submittedName>
</protein>
<dbReference type="PANTHER" id="PTHR43266:SF2">
    <property type="entry name" value="MAJOR FACILITATOR SUPERFAMILY (MFS) PROFILE DOMAIN-CONTAINING PROTEIN"/>
    <property type="match status" value="1"/>
</dbReference>
<evidence type="ECO:0000256" key="2">
    <source>
        <dbReference type="ARBA" id="ARBA00022448"/>
    </source>
</evidence>
<evidence type="ECO:0000256" key="6">
    <source>
        <dbReference type="ARBA" id="ARBA00023136"/>
    </source>
</evidence>
<feature type="transmembrane region" description="Helical" evidence="7">
    <location>
        <begin position="168"/>
        <end position="190"/>
    </location>
</feature>
<reference evidence="9 10" key="1">
    <citation type="journal article" date="2011" name="Curr. Microbiol.">
        <title>Luteibacter jiangsuensis sp. nov.: a methamidophos-degrading bacterium isolated from a methamidophos-manufacturing factory.</title>
        <authorList>
            <person name="Wang L."/>
            <person name="Wang G.L."/>
            <person name="Li S.P."/>
            <person name="Jiang J.D."/>
        </authorList>
    </citation>
    <scope>NUCLEOTIDE SEQUENCE [LARGE SCALE GENOMIC DNA]</scope>
    <source>
        <strain evidence="9 10">CGMCC 1.10133</strain>
    </source>
</reference>
<evidence type="ECO:0000256" key="5">
    <source>
        <dbReference type="ARBA" id="ARBA00022989"/>
    </source>
</evidence>
<dbReference type="CDD" id="cd06173">
    <property type="entry name" value="MFS_MefA_like"/>
    <property type="match status" value="1"/>
</dbReference>
<feature type="transmembrane region" description="Helical" evidence="7">
    <location>
        <begin position="140"/>
        <end position="162"/>
    </location>
</feature>
<keyword evidence="10" id="KW-1185">Reference proteome</keyword>
<keyword evidence="2" id="KW-0813">Transport</keyword>
<dbReference type="InterPro" id="IPR002123">
    <property type="entry name" value="Plipid/glycerol_acylTrfase"/>
</dbReference>
<keyword evidence="4 7" id="KW-0812">Transmembrane</keyword>
<dbReference type="InterPro" id="IPR011701">
    <property type="entry name" value="MFS"/>
</dbReference>
<feature type="transmembrane region" description="Helical" evidence="7">
    <location>
        <begin position="85"/>
        <end position="102"/>
    </location>
</feature>
<feature type="transmembrane region" description="Helical" evidence="7">
    <location>
        <begin position="260"/>
        <end position="279"/>
    </location>
</feature>
<dbReference type="Gene3D" id="1.20.1250.20">
    <property type="entry name" value="MFS general substrate transporter like domains"/>
    <property type="match status" value="1"/>
</dbReference>
<dbReference type="PANTHER" id="PTHR43266">
    <property type="entry name" value="MACROLIDE-EFFLUX PROTEIN"/>
    <property type="match status" value="1"/>
</dbReference>
<dbReference type="SUPFAM" id="SSF69593">
    <property type="entry name" value="Glycerol-3-phosphate (1)-acyltransferase"/>
    <property type="match status" value="1"/>
</dbReference>
<feature type="transmembrane region" description="Helical" evidence="7">
    <location>
        <begin position="108"/>
        <end position="128"/>
    </location>
</feature>
<dbReference type="SMART" id="SM00563">
    <property type="entry name" value="PlsC"/>
    <property type="match status" value="1"/>
</dbReference>
<evidence type="ECO:0000313" key="10">
    <source>
        <dbReference type="Proteomes" id="UP001429601"/>
    </source>
</evidence>
<feature type="domain" description="Phospholipid/glycerol acyltransferase" evidence="8">
    <location>
        <begin position="453"/>
        <end position="569"/>
    </location>
</feature>
<sequence length="624" mass="68226">MSQFSLLAKRRFAPFFWTQALGAFNDNAFRNAMVMLVAFQMGLPDAQVSLYTNLAPALFILPYFLFSATAGQLAEKFEKTRIIRYVKLFEIAAMAIAAVGFFTHHVSLLLVVLFLMGVHSTVFGPIKYSILPQALERSELVGGNALVETGTQLAMLIGMIVGNSLMLIAGYGTLAASLTTIGIACAGYLASRAIPSAPATAPGLRFNWNPFSETWHVLRITHEDRAVFNAVLGISWFWFFGTVMIAQLPTYTRHVLGGDGSVNTLVLTLFSLGTGLGSLMCERLSRKRVEIGLVPMGAFGLTVFAVDLYFARPAVTAGVALNWAAFVGVPGAWRAMLDLTMIGAFAGFYVVPLFAFVQSRAPRERLSRVIAGNNIVNALLICAAAAFGIGLTALGLDVPTIFLVTGLVNIAVAVYIFTLVPEFMMRFVTWVLVNTLYRVRVDGLKNVPDEGAALVVCNHVSFMDPLILMASVRRPMRFVMYYKIYDIPVLNFVFRTAKAIPIAGRNEDPQLMERAFEEVDEALARGEVVCIFPEGGITRDGGIQNFRPGIDRILARRPVPVVPLALRGMWGSIFSRRDSALHRARLPRRFWSKIELVGGAPVPADEANAAALQVRVSELRGNKA</sequence>
<feature type="transmembrane region" description="Helical" evidence="7">
    <location>
        <begin position="369"/>
        <end position="394"/>
    </location>
</feature>
<dbReference type="SUPFAM" id="SSF103473">
    <property type="entry name" value="MFS general substrate transporter"/>
    <property type="match status" value="1"/>
</dbReference>
<dbReference type="Proteomes" id="UP001429601">
    <property type="component" value="Unassembled WGS sequence"/>
</dbReference>
<keyword evidence="3" id="KW-1003">Cell membrane</keyword>
<organism evidence="9 10">
    <name type="scientific">Luteibacter jiangsuensis</name>
    <dbReference type="NCBI Taxonomy" id="637577"/>
    <lineage>
        <taxon>Bacteria</taxon>
        <taxon>Pseudomonadati</taxon>
        <taxon>Pseudomonadota</taxon>
        <taxon>Gammaproteobacteria</taxon>
        <taxon>Lysobacterales</taxon>
        <taxon>Rhodanobacteraceae</taxon>
        <taxon>Luteibacter</taxon>
    </lineage>
</organism>
<evidence type="ECO:0000256" key="1">
    <source>
        <dbReference type="ARBA" id="ARBA00004651"/>
    </source>
</evidence>
<dbReference type="InterPro" id="IPR036259">
    <property type="entry name" value="MFS_trans_sf"/>
</dbReference>
<dbReference type="Pfam" id="PF01553">
    <property type="entry name" value="Acyltransferase"/>
    <property type="match status" value="1"/>
</dbReference>
<keyword evidence="5 7" id="KW-1133">Transmembrane helix</keyword>
<accession>A0ABX0Q5B8</accession>